<dbReference type="RefSeq" id="WP_141846066.1">
    <property type="nucleotide sequence ID" value="NZ_VFMN01000001.1"/>
</dbReference>
<dbReference type="EMBL" id="VFMN01000001">
    <property type="protein sequence ID" value="TQJ07199.1"/>
    <property type="molecule type" value="Genomic_DNA"/>
</dbReference>
<reference evidence="1 2" key="1">
    <citation type="submission" date="2019-06" db="EMBL/GenBank/DDBJ databases">
        <title>Sequencing the genomes of 1000 actinobacteria strains.</title>
        <authorList>
            <person name="Klenk H.-P."/>
        </authorList>
    </citation>
    <scope>NUCLEOTIDE SEQUENCE [LARGE SCALE GENOMIC DNA]</scope>
    <source>
        <strain evidence="1 2">DSM 18607</strain>
    </source>
</reference>
<evidence type="ECO:0000313" key="2">
    <source>
        <dbReference type="Proteomes" id="UP000317893"/>
    </source>
</evidence>
<name>A0A542DVR7_9MICO</name>
<proteinExistence type="predicted"/>
<sequence length="227" mass="23904">MVTTVEAEAELGHEIGACVDDTGQRTYLNNIGTTAWSVSAPGKVTTYYATDEPAVFLPLRLDGGVADVLGPYEGALVGASPSKVAWHIDERWTVVAAQLEALVTRLDPQELTKKALDVAAEAPPKGSAYRLVATCGLAAYSIAKDVSEQDASVTLKTVSTALGDGRDAAGCGQTVAEYDEARIGAGLEARFGRIDPSRFEVTGGLLEEAERSTSLAERGLMVLQHVH</sequence>
<gene>
    <name evidence="1" type="ORF">FB458_0253</name>
</gene>
<dbReference type="Proteomes" id="UP000317893">
    <property type="component" value="Unassembled WGS sequence"/>
</dbReference>
<comment type="caution">
    <text evidence="1">The sequence shown here is derived from an EMBL/GenBank/DDBJ whole genome shotgun (WGS) entry which is preliminary data.</text>
</comment>
<organism evidence="1 2">
    <name type="scientific">Lapillicoccus jejuensis</name>
    <dbReference type="NCBI Taxonomy" id="402171"/>
    <lineage>
        <taxon>Bacteria</taxon>
        <taxon>Bacillati</taxon>
        <taxon>Actinomycetota</taxon>
        <taxon>Actinomycetes</taxon>
        <taxon>Micrococcales</taxon>
        <taxon>Intrasporangiaceae</taxon>
        <taxon>Lapillicoccus</taxon>
    </lineage>
</organism>
<keyword evidence="2" id="KW-1185">Reference proteome</keyword>
<protein>
    <submittedName>
        <fullName evidence="1">Uncharacterized protein</fullName>
    </submittedName>
</protein>
<dbReference type="AlphaFoldDB" id="A0A542DVR7"/>
<accession>A0A542DVR7</accession>
<evidence type="ECO:0000313" key="1">
    <source>
        <dbReference type="EMBL" id="TQJ07199.1"/>
    </source>
</evidence>